<keyword evidence="3" id="KW-0732">Signal</keyword>
<feature type="signal peptide" evidence="3">
    <location>
        <begin position="1"/>
        <end position="21"/>
    </location>
</feature>
<feature type="transmembrane region" description="Helical" evidence="2">
    <location>
        <begin position="187"/>
        <end position="211"/>
    </location>
</feature>
<evidence type="ECO:0008006" key="6">
    <source>
        <dbReference type="Google" id="ProtNLM"/>
    </source>
</evidence>
<feature type="region of interest" description="Disordered" evidence="1">
    <location>
        <begin position="252"/>
        <end position="273"/>
    </location>
</feature>
<dbReference type="Proteomes" id="UP000233551">
    <property type="component" value="Unassembled WGS sequence"/>
</dbReference>
<organism evidence="4 5">
    <name type="scientific">Punica granatum</name>
    <name type="common">Pomegranate</name>
    <dbReference type="NCBI Taxonomy" id="22663"/>
    <lineage>
        <taxon>Eukaryota</taxon>
        <taxon>Viridiplantae</taxon>
        <taxon>Streptophyta</taxon>
        <taxon>Embryophyta</taxon>
        <taxon>Tracheophyta</taxon>
        <taxon>Spermatophyta</taxon>
        <taxon>Magnoliopsida</taxon>
        <taxon>eudicotyledons</taxon>
        <taxon>Gunneridae</taxon>
        <taxon>Pentapetalae</taxon>
        <taxon>rosids</taxon>
        <taxon>malvids</taxon>
        <taxon>Myrtales</taxon>
        <taxon>Lythraceae</taxon>
        <taxon>Punica</taxon>
    </lineage>
</organism>
<protein>
    <recommendedName>
        <fullName evidence="6">Steroid nuclear receptor ligand-binding</fullName>
    </recommendedName>
</protein>
<comment type="caution">
    <text evidence="4">The sequence shown here is derived from an EMBL/GenBank/DDBJ whole genome shotgun (WGS) entry which is preliminary data.</text>
</comment>
<feature type="transmembrane region" description="Helical" evidence="2">
    <location>
        <begin position="45"/>
        <end position="75"/>
    </location>
</feature>
<feature type="chain" id="PRO_5014148618" description="Steroid nuclear receptor ligand-binding" evidence="3">
    <location>
        <begin position="22"/>
        <end position="428"/>
    </location>
</feature>
<keyword evidence="2" id="KW-0812">Transmembrane</keyword>
<sequence>MELPVLLALLLLLFLLGLLKGKGDSAYGALFLIRTKRLGLILKVLVLLLLPVPLVLWPVVGILGSLLGAVGYGVFPPLIATFEAVGENVTDKFYHCFCDGCWSTIEGSCTVVRDFTDFCFHLYFSFMDEQREKLPVDEKPMDVKHSPLEKPVHAVQRLLEDLISREGPFLETVCVPFAGLAILLWPLAVVGAVLASFISSFFLGLYVGVIAHQEDSFWMGLAYIITIVSMFDEYVNDMLYLREGSCLPRNTKPRVEEESVGSTSRNESKTIRRGGSLNSILPSQHSRTSKWQIQQYKPVQVRFLKILSSLTFRAESNKFIITADDVELTRLNSPRDRVFEWFLGPLLIMKEQIKGLRLSEDEEMCLRKIVMRYKNEKPEDWDDTGFLISDNVRRAQLQAIIRRLQGMVASMSRLPTFRRAVQELGENV</sequence>
<proteinExistence type="predicted"/>
<evidence type="ECO:0000256" key="2">
    <source>
        <dbReference type="SAM" id="Phobius"/>
    </source>
</evidence>
<keyword evidence="2" id="KW-1133">Transmembrane helix</keyword>
<dbReference type="PANTHER" id="PTHR31133">
    <property type="entry name" value="MEMBRANE PROTEIN"/>
    <property type="match status" value="1"/>
</dbReference>
<dbReference type="InterPro" id="IPR040229">
    <property type="entry name" value="At3g27390-like"/>
</dbReference>
<dbReference type="PANTHER" id="PTHR31133:SF2">
    <property type="entry name" value="EXPRESSED PROTEIN"/>
    <property type="match status" value="1"/>
</dbReference>
<dbReference type="GO" id="GO:0010228">
    <property type="term" value="P:vegetative to reproductive phase transition of meristem"/>
    <property type="evidence" value="ECO:0007669"/>
    <property type="project" value="TreeGrafter"/>
</dbReference>
<keyword evidence="2" id="KW-0472">Membrane</keyword>
<keyword evidence="5" id="KW-1185">Reference proteome</keyword>
<evidence type="ECO:0000313" key="4">
    <source>
        <dbReference type="EMBL" id="PKI41075.1"/>
    </source>
</evidence>
<evidence type="ECO:0000256" key="1">
    <source>
        <dbReference type="SAM" id="MobiDB-lite"/>
    </source>
</evidence>
<dbReference type="STRING" id="22663.A0A2I0IAP8"/>
<feature type="non-terminal residue" evidence="4">
    <location>
        <position position="428"/>
    </location>
</feature>
<name>A0A2I0IAP8_PUNGR</name>
<evidence type="ECO:0000256" key="3">
    <source>
        <dbReference type="SAM" id="SignalP"/>
    </source>
</evidence>
<feature type="transmembrane region" description="Helical" evidence="2">
    <location>
        <begin position="217"/>
        <end position="235"/>
    </location>
</feature>
<accession>A0A2I0IAP8</accession>
<dbReference type="AlphaFoldDB" id="A0A2I0IAP8"/>
<reference evidence="4 5" key="1">
    <citation type="submission" date="2017-11" db="EMBL/GenBank/DDBJ databases">
        <title>De-novo sequencing of pomegranate (Punica granatum L.) genome.</title>
        <authorList>
            <person name="Akparov Z."/>
            <person name="Amiraslanov A."/>
            <person name="Hajiyeva S."/>
            <person name="Abbasov M."/>
            <person name="Kaur K."/>
            <person name="Hamwieh A."/>
            <person name="Solovyev V."/>
            <person name="Salamov A."/>
            <person name="Braich B."/>
            <person name="Kosarev P."/>
            <person name="Mahmoud A."/>
            <person name="Hajiyev E."/>
            <person name="Babayeva S."/>
            <person name="Izzatullayeva V."/>
            <person name="Mammadov A."/>
            <person name="Mammadov A."/>
            <person name="Sharifova S."/>
            <person name="Ojaghi J."/>
            <person name="Eynullazada K."/>
            <person name="Bayramov B."/>
            <person name="Abdulazimova A."/>
            <person name="Shahmuradov I."/>
        </authorList>
    </citation>
    <scope>NUCLEOTIDE SEQUENCE [LARGE SCALE GENOMIC DNA]</scope>
    <source>
        <strain evidence="5">cv. AG2017</strain>
        <tissue evidence="4">Leaf</tissue>
    </source>
</reference>
<gene>
    <name evidence="4" type="ORF">CRG98_038603</name>
</gene>
<dbReference type="EMBL" id="PGOL01003458">
    <property type="protein sequence ID" value="PKI41075.1"/>
    <property type="molecule type" value="Genomic_DNA"/>
</dbReference>
<evidence type="ECO:0000313" key="5">
    <source>
        <dbReference type="Proteomes" id="UP000233551"/>
    </source>
</evidence>